<proteinExistence type="predicted"/>
<dbReference type="AlphaFoldDB" id="A0A4R1BVN3"/>
<organism evidence="2 3">
    <name type="scientific">Nocardioides jejuensis</name>
    <dbReference type="NCBI Taxonomy" id="2502782"/>
    <lineage>
        <taxon>Bacteria</taxon>
        <taxon>Bacillati</taxon>
        <taxon>Actinomycetota</taxon>
        <taxon>Actinomycetes</taxon>
        <taxon>Propionibacteriales</taxon>
        <taxon>Nocardioidaceae</taxon>
        <taxon>Nocardioides</taxon>
    </lineage>
</organism>
<keyword evidence="3" id="KW-1185">Reference proteome</keyword>
<sequence>MRRLSVLLVPAALLFAACGGGTAEPAPSALPTTTKQFVQQVWDGWTDADHASTCHDYKVDPDRTVTHLFPDSSGIPVSDVKDLLTRSCK</sequence>
<keyword evidence="1" id="KW-0732">Signal</keyword>
<evidence type="ECO:0000256" key="1">
    <source>
        <dbReference type="SAM" id="SignalP"/>
    </source>
</evidence>
<evidence type="ECO:0000313" key="3">
    <source>
        <dbReference type="Proteomes" id="UP000295453"/>
    </source>
</evidence>
<dbReference type="RefSeq" id="WP_131585061.1">
    <property type="nucleotide sequence ID" value="NZ_SJZJ01000026.1"/>
</dbReference>
<gene>
    <name evidence="2" type="ORF">EPD65_13605</name>
</gene>
<dbReference type="Proteomes" id="UP000295453">
    <property type="component" value="Unassembled WGS sequence"/>
</dbReference>
<reference evidence="2 3" key="1">
    <citation type="submission" date="2019-03" db="EMBL/GenBank/DDBJ databases">
        <authorList>
            <person name="Kim M.K.M."/>
        </authorList>
    </citation>
    <scope>NUCLEOTIDE SEQUENCE [LARGE SCALE GENOMIC DNA]</scope>
    <source>
        <strain evidence="2 3">18JY15-6</strain>
    </source>
</reference>
<feature type="signal peptide" evidence="1">
    <location>
        <begin position="1"/>
        <end position="23"/>
    </location>
</feature>
<comment type="caution">
    <text evidence="2">The sequence shown here is derived from an EMBL/GenBank/DDBJ whole genome shotgun (WGS) entry which is preliminary data.</text>
</comment>
<evidence type="ECO:0000313" key="2">
    <source>
        <dbReference type="EMBL" id="TCJ22059.1"/>
    </source>
</evidence>
<dbReference type="EMBL" id="SJZJ01000026">
    <property type="protein sequence ID" value="TCJ22059.1"/>
    <property type="molecule type" value="Genomic_DNA"/>
</dbReference>
<protein>
    <submittedName>
        <fullName evidence="2">Uncharacterized protein</fullName>
    </submittedName>
</protein>
<dbReference type="OrthoDB" id="9918923at2"/>
<dbReference type="PROSITE" id="PS51257">
    <property type="entry name" value="PROKAR_LIPOPROTEIN"/>
    <property type="match status" value="1"/>
</dbReference>
<name>A0A4R1BVN3_9ACTN</name>
<accession>A0A4R1BVN3</accession>
<feature type="chain" id="PRO_5038995984" evidence="1">
    <location>
        <begin position="24"/>
        <end position="89"/>
    </location>
</feature>